<keyword evidence="6 9" id="KW-0067">ATP-binding</keyword>
<sequence length="255" mass="28490">MVLLEVKNLTVFYPNSLSPALDRVSFQLKKGEIFCIVGESGSGKSTLLRAIAGLLQPGCKVEGEVTFKGEKISSQRGLEKFLGKEVGFIFQEPSAYLDPLFKVGNQIEETCLSHFPNRNCREKTLNALRYCGFSNTVEVYEKYPHQLSGGQKQRVSIADAVVNNPSLLLADEPTSSLDVSTQKAVLELFLKLKRDGKAVLMVTHDFGVVWEIADRVLVIKEGKKVEEGSVFEIYGNPRHPYTRKLVEIFKKLSLF</sequence>
<dbReference type="Proteomes" id="UP000606463">
    <property type="component" value="Unassembled WGS sequence"/>
</dbReference>
<keyword evidence="3" id="KW-0813">Transport</keyword>
<dbReference type="InterPro" id="IPR003593">
    <property type="entry name" value="AAA+_ATPase"/>
</dbReference>
<evidence type="ECO:0000256" key="5">
    <source>
        <dbReference type="ARBA" id="ARBA00022741"/>
    </source>
</evidence>
<evidence type="ECO:0000256" key="7">
    <source>
        <dbReference type="ARBA" id="ARBA00023136"/>
    </source>
</evidence>
<dbReference type="PROSITE" id="PS00211">
    <property type="entry name" value="ABC_TRANSPORTER_1"/>
    <property type="match status" value="1"/>
</dbReference>
<evidence type="ECO:0000313" key="9">
    <source>
        <dbReference type="EMBL" id="HIP98131.1"/>
    </source>
</evidence>
<feature type="domain" description="ABC transporter" evidence="8">
    <location>
        <begin position="4"/>
        <end position="246"/>
    </location>
</feature>
<organism evidence="9 10">
    <name type="scientific">Aquifex aeolicus</name>
    <dbReference type="NCBI Taxonomy" id="63363"/>
    <lineage>
        <taxon>Bacteria</taxon>
        <taxon>Pseudomonadati</taxon>
        <taxon>Aquificota</taxon>
        <taxon>Aquificia</taxon>
        <taxon>Aquificales</taxon>
        <taxon>Aquificaceae</taxon>
        <taxon>Aquifex</taxon>
    </lineage>
</organism>
<gene>
    <name evidence="9" type="ORF">EYH37_02030</name>
</gene>
<dbReference type="PANTHER" id="PTHR43297">
    <property type="entry name" value="OLIGOPEPTIDE TRANSPORT ATP-BINDING PROTEIN APPD"/>
    <property type="match status" value="1"/>
</dbReference>
<comment type="caution">
    <text evidence="9">The sequence shown here is derived from an EMBL/GenBank/DDBJ whole genome shotgun (WGS) entry which is preliminary data.</text>
</comment>
<dbReference type="PANTHER" id="PTHR43297:SF2">
    <property type="entry name" value="DIPEPTIDE TRANSPORT ATP-BINDING PROTEIN DPPD"/>
    <property type="match status" value="1"/>
</dbReference>
<keyword evidence="7" id="KW-0472">Membrane</keyword>
<keyword evidence="4" id="KW-1003">Cell membrane</keyword>
<dbReference type="InterPro" id="IPR027417">
    <property type="entry name" value="P-loop_NTPase"/>
</dbReference>
<dbReference type="SUPFAM" id="SSF52540">
    <property type="entry name" value="P-loop containing nucleoside triphosphate hydrolases"/>
    <property type="match status" value="1"/>
</dbReference>
<dbReference type="SMART" id="SM00382">
    <property type="entry name" value="AAA"/>
    <property type="match status" value="1"/>
</dbReference>
<dbReference type="Gene3D" id="3.40.50.300">
    <property type="entry name" value="P-loop containing nucleotide triphosphate hydrolases"/>
    <property type="match status" value="1"/>
</dbReference>
<evidence type="ECO:0000256" key="1">
    <source>
        <dbReference type="ARBA" id="ARBA00004417"/>
    </source>
</evidence>
<comment type="subcellular location">
    <subcellularLocation>
        <location evidence="1">Cell inner membrane</location>
        <topology evidence="1">Peripheral membrane protein</topology>
    </subcellularLocation>
</comment>
<accession>A0A9D0YP77</accession>
<reference evidence="9" key="1">
    <citation type="journal article" date="2020" name="ISME J.">
        <title>Gammaproteobacteria mediating utilization of methyl-, sulfur- and petroleum organic compounds in deep ocean hydrothermal plumes.</title>
        <authorList>
            <person name="Zhou Z."/>
            <person name="Liu Y."/>
            <person name="Pan J."/>
            <person name="Cron B.R."/>
            <person name="Toner B.M."/>
            <person name="Anantharaman K."/>
            <person name="Breier J.A."/>
            <person name="Dick G.J."/>
            <person name="Li M."/>
        </authorList>
    </citation>
    <scope>NUCLEOTIDE SEQUENCE</scope>
    <source>
        <strain evidence="9">SZUA-1501</strain>
    </source>
</reference>
<evidence type="ECO:0000256" key="6">
    <source>
        <dbReference type="ARBA" id="ARBA00022840"/>
    </source>
</evidence>
<evidence type="ECO:0000313" key="10">
    <source>
        <dbReference type="Proteomes" id="UP000606463"/>
    </source>
</evidence>
<dbReference type="InterPro" id="IPR017871">
    <property type="entry name" value="ABC_transporter-like_CS"/>
</dbReference>
<dbReference type="PROSITE" id="PS50893">
    <property type="entry name" value="ABC_TRANSPORTER_2"/>
    <property type="match status" value="1"/>
</dbReference>
<dbReference type="EMBL" id="DQVE01000021">
    <property type="protein sequence ID" value="HIP98131.1"/>
    <property type="molecule type" value="Genomic_DNA"/>
</dbReference>
<dbReference type="CDD" id="cd03257">
    <property type="entry name" value="ABC_NikE_OppD_transporters"/>
    <property type="match status" value="1"/>
</dbReference>
<evidence type="ECO:0000256" key="2">
    <source>
        <dbReference type="ARBA" id="ARBA00005417"/>
    </source>
</evidence>
<evidence type="ECO:0000259" key="8">
    <source>
        <dbReference type="PROSITE" id="PS50893"/>
    </source>
</evidence>
<dbReference type="AlphaFoldDB" id="A0A9D0YP77"/>
<dbReference type="InterPro" id="IPR003439">
    <property type="entry name" value="ABC_transporter-like_ATP-bd"/>
</dbReference>
<evidence type="ECO:0000256" key="3">
    <source>
        <dbReference type="ARBA" id="ARBA00022448"/>
    </source>
</evidence>
<comment type="similarity">
    <text evidence="2">Belongs to the ABC transporter superfamily.</text>
</comment>
<dbReference type="InterPro" id="IPR050388">
    <property type="entry name" value="ABC_Ni/Peptide_Import"/>
</dbReference>
<dbReference type="Pfam" id="PF00005">
    <property type="entry name" value="ABC_tran"/>
    <property type="match status" value="1"/>
</dbReference>
<dbReference type="GO" id="GO:0005524">
    <property type="term" value="F:ATP binding"/>
    <property type="evidence" value="ECO:0007669"/>
    <property type="project" value="UniProtKB-KW"/>
</dbReference>
<evidence type="ECO:0000256" key="4">
    <source>
        <dbReference type="ARBA" id="ARBA00022475"/>
    </source>
</evidence>
<proteinExistence type="inferred from homology"/>
<name>A0A9D0YP77_AQUAO</name>
<dbReference type="GO" id="GO:0016887">
    <property type="term" value="F:ATP hydrolysis activity"/>
    <property type="evidence" value="ECO:0007669"/>
    <property type="project" value="InterPro"/>
</dbReference>
<dbReference type="GO" id="GO:0005886">
    <property type="term" value="C:plasma membrane"/>
    <property type="evidence" value="ECO:0007669"/>
    <property type="project" value="UniProtKB-SubCell"/>
</dbReference>
<protein>
    <submittedName>
        <fullName evidence="9">ABC transporter ATP-binding protein</fullName>
    </submittedName>
</protein>
<keyword evidence="5" id="KW-0547">Nucleotide-binding</keyword>